<evidence type="ECO:0000313" key="3">
    <source>
        <dbReference type="EMBL" id="CAF4119073.1"/>
    </source>
</evidence>
<organism evidence="2 4">
    <name type="scientific">Rotaria sordida</name>
    <dbReference type="NCBI Taxonomy" id="392033"/>
    <lineage>
        <taxon>Eukaryota</taxon>
        <taxon>Metazoa</taxon>
        <taxon>Spiralia</taxon>
        <taxon>Gnathifera</taxon>
        <taxon>Rotifera</taxon>
        <taxon>Eurotatoria</taxon>
        <taxon>Bdelloidea</taxon>
        <taxon>Philodinida</taxon>
        <taxon>Philodinidae</taxon>
        <taxon>Rotaria</taxon>
    </lineage>
</organism>
<evidence type="ECO:0000256" key="1">
    <source>
        <dbReference type="SAM" id="Phobius"/>
    </source>
</evidence>
<dbReference type="Proteomes" id="UP000663874">
    <property type="component" value="Unassembled WGS sequence"/>
</dbReference>
<feature type="transmembrane region" description="Helical" evidence="1">
    <location>
        <begin position="58"/>
        <end position="79"/>
    </location>
</feature>
<comment type="caution">
    <text evidence="2">The sequence shown here is derived from an EMBL/GenBank/DDBJ whole genome shotgun (WGS) entry which is preliminary data.</text>
</comment>
<protein>
    <recommendedName>
        <fullName evidence="5">Transmembrane protein</fullName>
    </recommendedName>
</protein>
<evidence type="ECO:0008006" key="5">
    <source>
        <dbReference type="Google" id="ProtNLM"/>
    </source>
</evidence>
<sequence length="289" mass="33787">MASNSSSIQQQNPIPSKQIQFSIWNTFKHHIPRFLITILVDLIFPLIIYFSLQKHIKTIYILMIAGIPPLIMVIIKFILSRTFDALGFLVFIVFLISAIVGFITHNPIVLLLEKSIITGILSIIFALTLIPLQYCQYYLHIRPLAYYFYQDLVPIKRHDVGLPNYIFENEDESINEQYNDEHTIKKLSYKKEIALVYEWLYIHCSSFRSTCYIITSIWSIGFLLEFLGRLTLILVRLSINKIVIYGYVILSSVTSIMILLTIICIVKERKQTLRFIKQWKNDSLNVQQE</sequence>
<gene>
    <name evidence="3" type="ORF">FNK824_LOCUS32213</name>
    <name evidence="2" type="ORF">SEV965_LOCUS37253</name>
</gene>
<feature type="transmembrane region" description="Helical" evidence="1">
    <location>
        <begin position="211"/>
        <end position="232"/>
    </location>
</feature>
<feature type="transmembrane region" description="Helical" evidence="1">
    <location>
        <begin position="244"/>
        <end position="266"/>
    </location>
</feature>
<evidence type="ECO:0000313" key="2">
    <source>
        <dbReference type="EMBL" id="CAF1525696.1"/>
    </source>
</evidence>
<dbReference type="EMBL" id="CAJOBE010010896">
    <property type="protein sequence ID" value="CAF4119073.1"/>
    <property type="molecule type" value="Genomic_DNA"/>
</dbReference>
<dbReference type="EMBL" id="CAJNOU010007502">
    <property type="protein sequence ID" value="CAF1525696.1"/>
    <property type="molecule type" value="Genomic_DNA"/>
</dbReference>
<keyword evidence="1" id="KW-0812">Transmembrane</keyword>
<dbReference type="AlphaFoldDB" id="A0A815V5R0"/>
<feature type="transmembrane region" description="Helical" evidence="1">
    <location>
        <begin position="34"/>
        <end position="52"/>
    </location>
</feature>
<dbReference type="Proteomes" id="UP000663889">
    <property type="component" value="Unassembled WGS sequence"/>
</dbReference>
<keyword evidence="1" id="KW-0472">Membrane</keyword>
<name>A0A815V5R0_9BILA</name>
<reference evidence="2" key="1">
    <citation type="submission" date="2021-02" db="EMBL/GenBank/DDBJ databases">
        <authorList>
            <person name="Nowell W R."/>
        </authorList>
    </citation>
    <scope>NUCLEOTIDE SEQUENCE</scope>
</reference>
<keyword evidence="1" id="KW-1133">Transmembrane helix</keyword>
<accession>A0A815V5R0</accession>
<feature type="transmembrane region" description="Helical" evidence="1">
    <location>
        <begin position="86"/>
        <end position="104"/>
    </location>
</feature>
<evidence type="ECO:0000313" key="4">
    <source>
        <dbReference type="Proteomes" id="UP000663889"/>
    </source>
</evidence>
<proteinExistence type="predicted"/>
<feature type="transmembrane region" description="Helical" evidence="1">
    <location>
        <begin position="116"/>
        <end position="135"/>
    </location>
</feature>